<accession>C6WW71</accession>
<evidence type="ECO:0008006" key="7">
    <source>
        <dbReference type="Google" id="ProtNLM"/>
    </source>
</evidence>
<proteinExistence type="predicted"/>
<feature type="transmembrane region" description="Helical" evidence="4">
    <location>
        <begin position="96"/>
        <end position="114"/>
    </location>
</feature>
<feature type="transmembrane region" description="Helical" evidence="4">
    <location>
        <begin position="50"/>
        <end position="67"/>
    </location>
</feature>
<dbReference type="RefSeq" id="WP_015832205.1">
    <property type="nucleotide sequence ID" value="NC_012968.1"/>
</dbReference>
<name>C6WW71_METML</name>
<dbReference type="CDD" id="cd02440">
    <property type="entry name" value="AdoMet_MTases"/>
    <property type="match status" value="1"/>
</dbReference>
<reference evidence="6" key="1">
    <citation type="submission" date="2009-07" db="EMBL/GenBank/DDBJ databases">
        <title>Complete sequence of Methylotenera mobilis JLW8.</title>
        <authorList>
            <consortium name="US DOE Joint Genome Institute"/>
            <person name="Lucas S."/>
            <person name="Copeland A."/>
            <person name="Lapidus A."/>
            <person name="Glavina del Rio T."/>
            <person name="Tice H."/>
            <person name="Bruce D."/>
            <person name="Goodwin L."/>
            <person name="Pitluck S."/>
            <person name="LaButti K.M."/>
            <person name="Clum A."/>
            <person name="Larimer F."/>
            <person name="Land M."/>
            <person name="Hauser L."/>
            <person name="Kyrpides N."/>
            <person name="Mikhailova N."/>
            <person name="Kayluzhnaya M."/>
            <person name="Chistoserdova L."/>
        </authorList>
    </citation>
    <scope>NUCLEOTIDE SEQUENCE [LARGE SCALE GENOMIC DNA]</scope>
    <source>
        <strain evidence="6">JLW8 / ATCC BAA-1282 / DSM 17540</strain>
    </source>
</reference>
<gene>
    <name evidence="5" type="ordered locus">Mmol_1264</name>
</gene>
<keyword evidence="6" id="KW-1185">Reference proteome</keyword>
<dbReference type="HOGENOM" id="CLU_089659_0_0_4"/>
<dbReference type="Proteomes" id="UP000002742">
    <property type="component" value="Chromosome"/>
</dbReference>
<dbReference type="SUPFAM" id="SSF53335">
    <property type="entry name" value="S-adenosyl-L-methionine-dependent methyltransferases"/>
    <property type="match status" value="1"/>
</dbReference>
<dbReference type="PANTHER" id="PTHR13610">
    <property type="entry name" value="METHYLTRANSFERASE DOMAIN-CONTAINING PROTEIN"/>
    <property type="match status" value="1"/>
</dbReference>
<evidence type="ECO:0000256" key="1">
    <source>
        <dbReference type="ARBA" id="ARBA00022603"/>
    </source>
</evidence>
<evidence type="ECO:0000256" key="4">
    <source>
        <dbReference type="SAM" id="Phobius"/>
    </source>
</evidence>
<dbReference type="GO" id="GO:0032259">
    <property type="term" value="P:methylation"/>
    <property type="evidence" value="ECO:0007669"/>
    <property type="project" value="UniProtKB-KW"/>
</dbReference>
<dbReference type="PANTHER" id="PTHR13610:SF11">
    <property type="entry name" value="METHYLTRANSFERASE DOMAIN-CONTAINING PROTEIN"/>
    <property type="match status" value="1"/>
</dbReference>
<keyword evidence="3" id="KW-0949">S-adenosyl-L-methionine</keyword>
<evidence type="ECO:0000313" key="5">
    <source>
        <dbReference type="EMBL" id="ACT48170.1"/>
    </source>
</evidence>
<dbReference type="OrthoDB" id="5611641at2"/>
<evidence type="ECO:0000313" key="6">
    <source>
        <dbReference type="Proteomes" id="UP000002742"/>
    </source>
</evidence>
<keyword evidence="4" id="KW-0472">Membrane</keyword>
<keyword evidence="1" id="KW-0489">Methyltransferase</keyword>
<dbReference type="KEGG" id="mmb:Mmol_1264"/>
<protein>
    <recommendedName>
        <fullName evidence="7">Class I SAM-dependent methyltransferase</fullName>
    </recommendedName>
</protein>
<keyword evidence="4" id="KW-0812">Transmembrane</keyword>
<dbReference type="InterPro" id="IPR029063">
    <property type="entry name" value="SAM-dependent_MTases_sf"/>
</dbReference>
<evidence type="ECO:0000256" key="3">
    <source>
        <dbReference type="ARBA" id="ARBA00022691"/>
    </source>
</evidence>
<dbReference type="GO" id="GO:0016279">
    <property type="term" value="F:protein-lysine N-methyltransferase activity"/>
    <property type="evidence" value="ECO:0007669"/>
    <property type="project" value="InterPro"/>
</dbReference>
<keyword evidence="4" id="KW-1133">Transmembrane helix</keyword>
<keyword evidence="2" id="KW-0808">Transferase</keyword>
<organism evidence="5 6">
    <name type="scientific">Methylotenera mobilis (strain JLW8 / ATCC BAA-1282 / DSM 17540)</name>
    <dbReference type="NCBI Taxonomy" id="583345"/>
    <lineage>
        <taxon>Bacteria</taxon>
        <taxon>Pseudomonadati</taxon>
        <taxon>Pseudomonadota</taxon>
        <taxon>Betaproteobacteria</taxon>
        <taxon>Nitrosomonadales</taxon>
        <taxon>Methylophilaceae</taxon>
        <taxon>Methylotenera</taxon>
    </lineage>
</organism>
<dbReference type="STRING" id="583345.Mmol_1264"/>
<sequence length="264" mass="30621">MLQLFFNKIHLKPATLAVLIQVVAFFFVFSLDYTLQTQSLYVADAVSYQFSFYFVLMQASVAVYLAYVANMAKWWRWIHFTFPMAVWLMSEWQISNTFYLIGFLLSLSLYWTTFRTQVPFYPSMPIVWQQVLTLIPAHQSMRIVDIGSGLGDMSMFIAEKRPDCLVDGTEIAPLPWLVSAVRSKFKGSRVNFKLGDYHALDFADYDIVFAYLSPAAMPALWQKVQAQMRTGCLLVSYEFEIEGVEPTKVIQLPDHQRMLYVWEI</sequence>
<dbReference type="Gene3D" id="3.40.50.150">
    <property type="entry name" value="Vaccinia Virus protein VP39"/>
    <property type="match status" value="1"/>
</dbReference>
<dbReference type="InterPro" id="IPR026170">
    <property type="entry name" value="FAM173A/B"/>
</dbReference>
<evidence type="ECO:0000256" key="2">
    <source>
        <dbReference type="ARBA" id="ARBA00022679"/>
    </source>
</evidence>
<feature type="transmembrane region" description="Helical" evidence="4">
    <location>
        <begin position="12"/>
        <end position="30"/>
    </location>
</feature>
<dbReference type="EMBL" id="CP001672">
    <property type="protein sequence ID" value="ACT48170.1"/>
    <property type="molecule type" value="Genomic_DNA"/>
</dbReference>
<dbReference type="eggNOG" id="COG2890">
    <property type="taxonomic scope" value="Bacteria"/>
</dbReference>
<reference evidence="5 6" key="2">
    <citation type="journal article" date="2011" name="J. Bacteriol.">
        <title>Genomes of three methylotrophs from a single niche uncover genetic and metabolic divergence of Methylophilaceae.</title>
        <authorList>
            <person name="Lapidus A."/>
            <person name="Clum A."/>
            <person name="Labutti K."/>
            <person name="Kaluzhnaya M.G."/>
            <person name="Lim S."/>
            <person name="Beck D.A."/>
            <person name="Glavina Del Rio T."/>
            <person name="Nolan M."/>
            <person name="Mavromatis K."/>
            <person name="Huntemann M."/>
            <person name="Lucas S."/>
            <person name="Lidstrom M.E."/>
            <person name="Ivanova N."/>
            <person name="Chistoserdova L."/>
        </authorList>
    </citation>
    <scope>NUCLEOTIDE SEQUENCE [LARGE SCALE GENOMIC DNA]</scope>
    <source>
        <strain evidence="6">JLW8 / ATCC BAA-1282 / DSM 17540</strain>
    </source>
</reference>
<dbReference type="AlphaFoldDB" id="C6WW71"/>